<accession>A0A1M7TCR6</accession>
<evidence type="ECO:0000313" key="1">
    <source>
        <dbReference type="EMBL" id="SHN68471.1"/>
    </source>
</evidence>
<reference evidence="2" key="1">
    <citation type="submission" date="2016-12" db="EMBL/GenBank/DDBJ databases">
        <authorList>
            <person name="Varghese N."/>
            <person name="Submissions S."/>
        </authorList>
    </citation>
    <scope>NUCLEOTIDE SEQUENCE [LARGE SCALE GENOMIC DNA]</scope>
    <source>
        <strain evidence="2">DSM 11544</strain>
    </source>
</reference>
<protein>
    <submittedName>
        <fullName evidence="1">Uncharacterized protein</fullName>
    </submittedName>
</protein>
<dbReference type="STRING" id="1121395.SAMN02745215_01785"/>
<evidence type="ECO:0000313" key="2">
    <source>
        <dbReference type="Proteomes" id="UP000184010"/>
    </source>
</evidence>
<proteinExistence type="predicted"/>
<name>A0A1M7TCR6_9FIRM</name>
<gene>
    <name evidence="1" type="ORF">SAMN02745215_01785</name>
</gene>
<keyword evidence="2" id="KW-1185">Reference proteome</keyword>
<organism evidence="1 2">
    <name type="scientific">Desulfitobacterium chlororespirans DSM 11544</name>
    <dbReference type="NCBI Taxonomy" id="1121395"/>
    <lineage>
        <taxon>Bacteria</taxon>
        <taxon>Bacillati</taxon>
        <taxon>Bacillota</taxon>
        <taxon>Clostridia</taxon>
        <taxon>Eubacteriales</taxon>
        <taxon>Desulfitobacteriaceae</taxon>
        <taxon>Desulfitobacterium</taxon>
    </lineage>
</organism>
<dbReference type="Proteomes" id="UP000184010">
    <property type="component" value="Unassembled WGS sequence"/>
</dbReference>
<dbReference type="EMBL" id="FRDN01000006">
    <property type="protein sequence ID" value="SHN68471.1"/>
    <property type="molecule type" value="Genomic_DNA"/>
</dbReference>
<dbReference type="AlphaFoldDB" id="A0A1M7TCR6"/>
<sequence>MSGLLFFAKMSGLKSLTFCQTDSEDKEAVVLPKSQSRLCSRFHRKNLERISLKSLAWLLQDKRIRTKQSITQALTSYT</sequence>